<dbReference type="Gene3D" id="3.80.10.10">
    <property type="entry name" value="Ribonuclease Inhibitor"/>
    <property type="match status" value="1"/>
</dbReference>
<dbReference type="PANTHER" id="PTHR24112:SF66">
    <property type="entry name" value="LEUCINE-RICH REPEAT, ISOFORM F"/>
    <property type="match status" value="1"/>
</dbReference>
<gene>
    <name evidence="2" type="ORF">M0813_21494</name>
</gene>
<dbReference type="PANTHER" id="PTHR24112">
    <property type="entry name" value="LEUCINE-RICH REPEAT, ISOFORM F-RELATED"/>
    <property type="match status" value="1"/>
</dbReference>
<feature type="compositionally biased region" description="Low complexity" evidence="1">
    <location>
        <begin position="725"/>
        <end position="738"/>
    </location>
</feature>
<dbReference type="EMBL" id="JAOAOG010000166">
    <property type="protein sequence ID" value="KAJ6244230.1"/>
    <property type="molecule type" value="Genomic_DNA"/>
</dbReference>
<dbReference type="PROSITE" id="PS51450">
    <property type="entry name" value="LRR"/>
    <property type="match status" value="2"/>
</dbReference>
<dbReference type="Pfam" id="PF13516">
    <property type="entry name" value="LRR_6"/>
    <property type="match status" value="1"/>
</dbReference>
<comment type="caution">
    <text evidence="2">The sequence shown here is derived from an EMBL/GenBank/DDBJ whole genome shotgun (WGS) entry which is preliminary data.</text>
</comment>
<dbReference type="Proteomes" id="UP001150062">
    <property type="component" value="Unassembled WGS sequence"/>
</dbReference>
<evidence type="ECO:0000256" key="1">
    <source>
        <dbReference type="SAM" id="MobiDB-lite"/>
    </source>
</evidence>
<dbReference type="SUPFAM" id="SSF52047">
    <property type="entry name" value="RNI-like"/>
    <property type="match status" value="1"/>
</dbReference>
<dbReference type="InterPro" id="IPR032675">
    <property type="entry name" value="LRR_dom_sf"/>
</dbReference>
<accession>A0ABQ8YI13</accession>
<sequence length="868" mass="101497">MSDKIQTKEFKEEDKKVVQRSLLKLKEESLYFSWILKKKYKKKIFKRAENRIILISKFRIITIGKRRGSIKQKICRNGHFFQIRLIERKSDSNFFIQFENFCIDVHSNDSDKILRIILSKYFRITHSFSHDKICLLKGDLNQFDNNKTIPIGICENFFRCYKGWCNYFGVIPFNEILEKKSFFADETRKKSKIPSLDLTFLKHYKKKSLTLDVLSSITKSIEFNNYFKEIIINRTTQKKIIEVISDTITKSITLKKLTITNLKSKIGFKQLGNALKNMQLPLTYLDLSGNRIPEKDVDIFSHGIYKMNYGLKYLNLARNKLSSVSIVKILSSLKNNESHLKIEYLNLSENKFSKRGTIFFKKFYKLIYKKKKLSHLELEFCHLDLNLFSSVLQKYKLSSLRILNLSRNKIKTVEDFQISEILQTLSSLKKFSFNSCNLKNNHYSTIFQNIFQNTELKQFSINLSRNYIGSKGVLSLQDTFIKYKDSCTLKEMILDGCKLGNMGLIHLSKIILNNSKIKKLSISRNFSRKITQDCLDSISDLFQHPTIQYLRIRGTKKANLKLTEENCDYFFKPLKNNITLRALDISSNYLGDKCISILLKHFNNDGNLSSFYFQNNNITRKTLEELFWYLKDGTTISDIVWPETDINNYLKSINKKREQKIQQQINELKTKIFQKLKKNEKVNKHTSIELDYHDQLIKLRRKTIVLKKKFSRKNLKQTVTKIENISSSQDSTSEESGSVIETDYDSSNINTSSSHSDSDSNSESNSNSKNTDKTKSSGSCSDSGSNSDLDPDGKWKSYVQLKNPKFKRLTSNQKLPPLIIPTKPRDSGIMRYKERRYLSKLINEEESTNKNDKNKSQNKKRNMKKKEK</sequence>
<feature type="compositionally biased region" description="Basic residues" evidence="1">
    <location>
        <begin position="856"/>
        <end position="868"/>
    </location>
</feature>
<feature type="compositionally biased region" description="Low complexity" evidence="1">
    <location>
        <begin position="746"/>
        <end position="769"/>
    </location>
</feature>
<dbReference type="InterPro" id="IPR001611">
    <property type="entry name" value="Leu-rich_rpt"/>
</dbReference>
<feature type="region of interest" description="Disordered" evidence="1">
    <location>
        <begin position="725"/>
        <end position="868"/>
    </location>
</feature>
<proteinExistence type="predicted"/>
<keyword evidence="3" id="KW-1185">Reference proteome</keyword>
<feature type="compositionally biased region" description="Low complexity" evidence="1">
    <location>
        <begin position="776"/>
        <end position="788"/>
    </location>
</feature>
<dbReference type="Pfam" id="PF00560">
    <property type="entry name" value="LRR_1"/>
    <property type="match status" value="1"/>
</dbReference>
<organism evidence="2 3">
    <name type="scientific">Anaeramoeba flamelloides</name>
    <dbReference type="NCBI Taxonomy" id="1746091"/>
    <lineage>
        <taxon>Eukaryota</taxon>
        <taxon>Metamonada</taxon>
        <taxon>Anaeramoebidae</taxon>
        <taxon>Anaeramoeba</taxon>
    </lineage>
</organism>
<evidence type="ECO:0000313" key="2">
    <source>
        <dbReference type="EMBL" id="KAJ6244230.1"/>
    </source>
</evidence>
<name>A0ABQ8YI13_9EUKA</name>
<dbReference type="SMART" id="SM00368">
    <property type="entry name" value="LRR_RI"/>
    <property type="match status" value="4"/>
</dbReference>
<protein>
    <submittedName>
        <fullName evidence="2">Leucine-rich repeat</fullName>
    </submittedName>
</protein>
<evidence type="ECO:0000313" key="3">
    <source>
        <dbReference type="Proteomes" id="UP001150062"/>
    </source>
</evidence>
<feature type="compositionally biased region" description="Basic and acidic residues" evidence="1">
    <location>
        <begin position="823"/>
        <end position="837"/>
    </location>
</feature>
<dbReference type="InterPro" id="IPR051279">
    <property type="entry name" value="PP1-Reg/Actin-Interact_Protein"/>
</dbReference>
<reference evidence="2" key="1">
    <citation type="submission" date="2022-08" db="EMBL/GenBank/DDBJ databases">
        <title>Novel sulfate-reducing endosymbionts in the free-living metamonad Anaeramoeba.</title>
        <authorList>
            <person name="Jerlstrom-Hultqvist J."/>
            <person name="Cepicka I."/>
            <person name="Gallot-Lavallee L."/>
            <person name="Salas-Leiva D."/>
            <person name="Curtis B.A."/>
            <person name="Zahonova K."/>
            <person name="Pipaliya S."/>
            <person name="Dacks J."/>
            <person name="Roger A.J."/>
        </authorList>
    </citation>
    <scope>NUCLEOTIDE SEQUENCE</scope>
    <source>
        <strain evidence="2">Schooner1</strain>
    </source>
</reference>